<accession>A0A8J5JL11</accession>
<evidence type="ECO:0000256" key="3">
    <source>
        <dbReference type="ARBA" id="ARBA00022692"/>
    </source>
</evidence>
<evidence type="ECO:0000256" key="1">
    <source>
        <dbReference type="ARBA" id="ARBA00004141"/>
    </source>
</evidence>
<dbReference type="InterPro" id="IPR007248">
    <property type="entry name" value="Mpv17_PMP22"/>
</dbReference>
<keyword evidence="4 6" id="KW-1133">Transmembrane helix</keyword>
<feature type="region of interest" description="Disordered" evidence="7">
    <location>
        <begin position="149"/>
        <end position="175"/>
    </location>
</feature>
<dbReference type="PANTHER" id="PTHR11266:SF75">
    <property type="entry name" value="IP10007P-RELATED"/>
    <property type="match status" value="1"/>
</dbReference>
<evidence type="ECO:0000256" key="6">
    <source>
        <dbReference type="RuleBase" id="RU363053"/>
    </source>
</evidence>
<comment type="similarity">
    <text evidence="2 6">Belongs to the peroxisomal membrane protein PXMP2/4 family.</text>
</comment>
<comment type="caution">
    <text evidence="8">The sequence shown here is derived from an EMBL/GenBank/DDBJ whole genome shotgun (WGS) entry which is preliminary data.</text>
</comment>
<feature type="transmembrane region" description="Helical" evidence="6">
    <location>
        <begin position="84"/>
        <end position="104"/>
    </location>
</feature>
<keyword evidence="3 6" id="KW-0812">Transmembrane</keyword>
<feature type="transmembrane region" description="Helical" evidence="6">
    <location>
        <begin position="110"/>
        <end position="127"/>
    </location>
</feature>
<evidence type="ECO:0000256" key="4">
    <source>
        <dbReference type="ARBA" id="ARBA00022989"/>
    </source>
</evidence>
<sequence>MAKLLKVIRKVGEQYPVLRGMVTYSVLWPTSNVVQQSLDKTRDRYDPIESLRYLIFGTFGTAPTVYVWVKLASKIIRGNTLRHAVMKVGVCFWPVVQTINFAYVAEKNRVVVVSMASFLWTIFLSYMHHLDQESLPVFLRKNTNVSNVKQNPVGDSAPASSSHRKWDGDDTKDIL</sequence>
<evidence type="ECO:0000313" key="8">
    <source>
        <dbReference type="EMBL" id="KAG7155079.1"/>
    </source>
</evidence>
<protein>
    <submittedName>
        <fullName evidence="8">PXMP2/4 family protein 4-like</fullName>
    </submittedName>
</protein>
<evidence type="ECO:0000313" key="9">
    <source>
        <dbReference type="Proteomes" id="UP000747542"/>
    </source>
</evidence>
<organism evidence="8 9">
    <name type="scientific">Homarus americanus</name>
    <name type="common">American lobster</name>
    <dbReference type="NCBI Taxonomy" id="6706"/>
    <lineage>
        <taxon>Eukaryota</taxon>
        <taxon>Metazoa</taxon>
        <taxon>Ecdysozoa</taxon>
        <taxon>Arthropoda</taxon>
        <taxon>Crustacea</taxon>
        <taxon>Multicrustacea</taxon>
        <taxon>Malacostraca</taxon>
        <taxon>Eumalacostraca</taxon>
        <taxon>Eucarida</taxon>
        <taxon>Decapoda</taxon>
        <taxon>Pleocyemata</taxon>
        <taxon>Astacidea</taxon>
        <taxon>Nephropoidea</taxon>
        <taxon>Nephropidae</taxon>
        <taxon>Homarus</taxon>
    </lineage>
</organism>
<keyword evidence="5 6" id="KW-0472">Membrane</keyword>
<dbReference type="AlphaFoldDB" id="A0A8J5JL11"/>
<dbReference type="Pfam" id="PF04117">
    <property type="entry name" value="Mpv17_PMP22"/>
    <property type="match status" value="1"/>
</dbReference>
<feature type="compositionally biased region" description="Basic and acidic residues" evidence="7">
    <location>
        <begin position="164"/>
        <end position="175"/>
    </location>
</feature>
<proteinExistence type="inferred from homology"/>
<dbReference type="GO" id="GO:0005739">
    <property type="term" value="C:mitochondrion"/>
    <property type="evidence" value="ECO:0007669"/>
    <property type="project" value="TreeGrafter"/>
</dbReference>
<gene>
    <name evidence="8" type="ORF">Hamer_G015686</name>
</gene>
<keyword evidence="9" id="KW-1185">Reference proteome</keyword>
<feature type="transmembrane region" description="Helical" evidence="6">
    <location>
        <begin position="53"/>
        <end position="72"/>
    </location>
</feature>
<evidence type="ECO:0000256" key="2">
    <source>
        <dbReference type="ARBA" id="ARBA00006824"/>
    </source>
</evidence>
<evidence type="ECO:0000256" key="5">
    <source>
        <dbReference type="ARBA" id="ARBA00023136"/>
    </source>
</evidence>
<reference evidence="8" key="1">
    <citation type="journal article" date="2021" name="Sci. Adv.">
        <title>The American lobster genome reveals insights on longevity, neural, and immune adaptations.</title>
        <authorList>
            <person name="Polinski J.M."/>
            <person name="Zimin A.V."/>
            <person name="Clark K.F."/>
            <person name="Kohn A.B."/>
            <person name="Sadowski N."/>
            <person name="Timp W."/>
            <person name="Ptitsyn A."/>
            <person name="Khanna P."/>
            <person name="Romanova D.Y."/>
            <person name="Williams P."/>
            <person name="Greenwood S.J."/>
            <person name="Moroz L.L."/>
            <person name="Walt D.R."/>
            <person name="Bodnar A.G."/>
        </authorList>
    </citation>
    <scope>NUCLEOTIDE SEQUENCE</scope>
    <source>
        <strain evidence="8">GMGI-L3</strain>
    </source>
</reference>
<dbReference type="EMBL" id="JAHLQT010043233">
    <property type="protein sequence ID" value="KAG7155079.1"/>
    <property type="molecule type" value="Genomic_DNA"/>
</dbReference>
<dbReference type="PANTHER" id="PTHR11266">
    <property type="entry name" value="PEROXISOMAL MEMBRANE PROTEIN 2, PXMP2 MPV17"/>
    <property type="match status" value="1"/>
</dbReference>
<dbReference type="GO" id="GO:0016020">
    <property type="term" value="C:membrane"/>
    <property type="evidence" value="ECO:0007669"/>
    <property type="project" value="UniProtKB-SubCell"/>
</dbReference>
<evidence type="ECO:0000256" key="7">
    <source>
        <dbReference type="SAM" id="MobiDB-lite"/>
    </source>
</evidence>
<comment type="subcellular location">
    <subcellularLocation>
        <location evidence="1">Membrane</location>
        <topology evidence="1">Multi-pass membrane protein</topology>
    </subcellularLocation>
</comment>
<dbReference type="Proteomes" id="UP000747542">
    <property type="component" value="Unassembled WGS sequence"/>
</dbReference>
<name>A0A8J5JL11_HOMAM</name>